<keyword evidence="1" id="KW-0812">Transmembrane</keyword>
<feature type="transmembrane region" description="Helical" evidence="1">
    <location>
        <begin position="7"/>
        <end position="25"/>
    </location>
</feature>
<name>A0AAN9Q038_CLITE</name>
<keyword evidence="3" id="KW-1185">Reference proteome</keyword>
<accession>A0AAN9Q038</accession>
<organism evidence="2 3">
    <name type="scientific">Clitoria ternatea</name>
    <name type="common">Butterfly pea</name>
    <dbReference type="NCBI Taxonomy" id="43366"/>
    <lineage>
        <taxon>Eukaryota</taxon>
        <taxon>Viridiplantae</taxon>
        <taxon>Streptophyta</taxon>
        <taxon>Embryophyta</taxon>
        <taxon>Tracheophyta</taxon>
        <taxon>Spermatophyta</taxon>
        <taxon>Magnoliopsida</taxon>
        <taxon>eudicotyledons</taxon>
        <taxon>Gunneridae</taxon>
        <taxon>Pentapetalae</taxon>
        <taxon>rosids</taxon>
        <taxon>fabids</taxon>
        <taxon>Fabales</taxon>
        <taxon>Fabaceae</taxon>
        <taxon>Papilionoideae</taxon>
        <taxon>50 kb inversion clade</taxon>
        <taxon>NPAAA clade</taxon>
        <taxon>indigoferoid/millettioid clade</taxon>
        <taxon>Phaseoleae</taxon>
        <taxon>Clitoria</taxon>
    </lineage>
</organism>
<keyword evidence="1" id="KW-1133">Transmembrane helix</keyword>
<dbReference type="EMBL" id="JAYKXN010000001">
    <property type="protein sequence ID" value="KAK7317586.1"/>
    <property type="molecule type" value="Genomic_DNA"/>
</dbReference>
<dbReference type="Proteomes" id="UP001359559">
    <property type="component" value="Unassembled WGS sequence"/>
</dbReference>
<protein>
    <submittedName>
        <fullName evidence="2">Uncharacterized protein</fullName>
    </submittedName>
</protein>
<sequence>MAKSMAVFLVIDIHSFLILVELALFTGRKPSASFLILFSTISFLSHCFDHSIFHLEKQYPFVIAFF</sequence>
<gene>
    <name evidence="2" type="ORF">RJT34_01949</name>
</gene>
<comment type="caution">
    <text evidence="2">The sequence shown here is derived from an EMBL/GenBank/DDBJ whole genome shotgun (WGS) entry which is preliminary data.</text>
</comment>
<dbReference type="AlphaFoldDB" id="A0AAN9Q038"/>
<evidence type="ECO:0000313" key="2">
    <source>
        <dbReference type="EMBL" id="KAK7317586.1"/>
    </source>
</evidence>
<keyword evidence="1" id="KW-0472">Membrane</keyword>
<feature type="transmembrane region" description="Helical" evidence="1">
    <location>
        <begin position="31"/>
        <end position="48"/>
    </location>
</feature>
<evidence type="ECO:0000313" key="3">
    <source>
        <dbReference type="Proteomes" id="UP001359559"/>
    </source>
</evidence>
<proteinExistence type="predicted"/>
<reference evidence="2 3" key="1">
    <citation type="submission" date="2024-01" db="EMBL/GenBank/DDBJ databases">
        <title>The genomes of 5 underutilized Papilionoideae crops provide insights into root nodulation and disease resistance.</title>
        <authorList>
            <person name="Yuan L."/>
        </authorList>
    </citation>
    <scope>NUCLEOTIDE SEQUENCE [LARGE SCALE GENOMIC DNA]</scope>
    <source>
        <strain evidence="2">LY-2023</strain>
        <tissue evidence="2">Leaf</tissue>
    </source>
</reference>
<evidence type="ECO:0000256" key="1">
    <source>
        <dbReference type="SAM" id="Phobius"/>
    </source>
</evidence>